<feature type="domain" description="EF-hand" evidence="5">
    <location>
        <begin position="229"/>
        <end position="262"/>
    </location>
</feature>
<dbReference type="EMBL" id="JBBWWQ010000001">
    <property type="protein sequence ID" value="KAK8958002.1"/>
    <property type="molecule type" value="Genomic_DNA"/>
</dbReference>
<sequence>MRIKVPALTKLRRSSAPLPTGLPFNSPAPSLSLSSPGTTNISLSSPPPLPFLSLLSITPAVMKLPRITSFFSKLSKSKKRSQIESPSFGSTATASSSDETLTPKSVLPTRESWLPPSSSVAVDDLFSVFDRDGDGKISKRELEVVLTRLGPHDPPTEEELEFIVAEIDRDGDGCISLDELSALGPAALGAAAAKDELRDAFSVFDADGDGKISPEELLGIFMALGDHGCTLDDCRRMIVGVDSDGDGLVCFGDFARMMDCQR</sequence>
<feature type="region of interest" description="Disordered" evidence="4">
    <location>
        <begin position="14"/>
        <end position="39"/>
    </location>
</feature>
<protein>
    <recommendedName>
        <fullName evidence="5">EF-hand domain-containing protein</fullName>
    </recommendedName>
</protein>
<feature type="compositionally biased region" description="Low complexity" evidence="4">
    <location>
        <begin position="22"/>
        <end position="36"/>
    </location>
</feature>
<reference evidence="6 7" key="1">
    <citation type="journal article" date="2022" name="Nat. Plants">
        <title>Genomes of leafy and leafless Platanthera orchids illuminate the evolution of mycoheterotrophy.</title>
        <authorList>
            <person name="Li M.H."/>
            <person name="Liu K.W."/>
            <person name="Li Z."/>
            <person name="Lu H.C."/>
            <person name="Ye Q.L."/>
            <person name="Zhang D."/>
            <person name="Wang J.Y."/>
            <person name="Li Y.F."/>
            <person name="Zhong Z.M."/>
            <person name="Liu X."/>
            <person name="Yu X."/>
            <person name="Liu D.K."/>
            <person name="Tu X.D."/>
            <person name="Liu B."/>
            <person name="Hao Y."/>
            <person name="Liao X.Y."/>
            <person name="Jiang Y.T."/>
            <person name="Sun W.H."/>
            <person name="Chen J."/>
            <person name="Chen Y.Q."/>
            <person name="Ai Y."/>
            <person name="Zhai J.W."/>
            <person name="Wu S.S."/>
            <person name="Zhou Z."/>
            <person name="Hsiao Y.Y."/>
            <person name="Wu W.L."/>
            <person name="Chen Y.Y."/>
            <person name="Lin Y.F."/>
            <person name="Hsu J.L."/>
            <person name="Li C.Y."/>
            <person name="Wang Z.W."/>
            <person name="Zhao X."/>
            <person name="Zhong W.Y."/>
            <person name="Ma X.K."/>
            <person name="Ma L."/>
            <person name="Huang J."/>
            <person name="Chen G.Z."/>
            <person name="Huang M.Z."/>
            <person name="Huang L."/>
            <person name="Peng D.H."/>
            <person name="Luo Y.B."/>
            <person name="Zou S.Q."/>
            <person name="Chen S.P."/>
            <person name="Lan S."/>
            <person name="Tsai W.C."/>
            <person name="Van de Peer Y."/>
            <person name="Liu Z.J."/>
        </authorList>
    </citation>
    <scope>NUCLEOTIDE SEQUENCE [LARGE SCALE GENOMIC DNA]</scope>
    <source>
        <strain evidence="6">Lor287</strain>
    </source>
</reference>
<dbReference type="CDD" id="cd00051">
    <property type="entry name" value="EFh"/>
    <property type="match status" value="2"/>
</dbReference>
<evidence type="ECO:0000256" key="2">
    <source>
        <dbReference type="ARBA" id="ARBA00022737"/>
    </source>
</evidence>
<dbReference type="Pfam" id="PF13499">
    <property type="entry name" value="EF-hand_7"/>
    <property type="match status" value="2"/>
</dbReference>
<feature type="region of interest" description="Disordered" evidence="4">
    <location>
        <begin position="82"/>
        <end position="109"/>
    </location>
</feature>
<feature type="domain" description="EF-hand" evidence="5">
    <location>
        <begin position="117"/>
        <end position="152"/>
    </location>
</feature>
<keyword evidence="2" id="KW-0677">Repeat</keyword>
<proteinExistence type="predicted"/>
<gene>
    <name evidence="6" type="ORF">KSP39_PZI001404</name>
</gene>
<name>A0AAP0C2F8_9ASPA</name>
<organism evidence="6 7">
    <name type="scientific">Platanthera zijinensis</name>
    <dbReference type="NCBI Taxonomy" id="2320716"/>
    <lineage>
        <taxon>Eukaryota</taxon>
        <taxon>Viridiplantae</taxon>
        <taxon>Streptophyta</taxon>
        <taxon>Embryophyta</taxon>
        <taxon>Tracheophyta</taxon>
        <taxon>Spermatophyta</taxon>
        <taxon>Magnoliopsida</taxon>
        <taxon>Liliopsida</taxon>
        <taxon>Asparagales</taxon>
        <taxon>Orchidaceae</taxon>
        <taxon>Orchidoideae</taxon>
        <taxon>Orchideae</taxon>
        <taxon>Orchidinae</taxon>
        <taxon>Platanthera</taxon>
    </lineage>
</organism>
<evidence type="ECO:0000259" key="5">
    <source>
        <dbReference type="PROSITE" id="PS50222"/>
    </source>
</evidence>
<evidence type="ECO:0000256" key="1">
    <source>
        <dbReference type="ARBA" id="ARBA00022723"/>
    </source>
</evidence>
<dbReference type="SUPFAM" id="SSF47473">
    <property type="entry name" value="EF-hand"/>
    <property type="match status" value="1"/>
</dbReference>
<dbReference type="InterPro" id="IPR039647">
    <property type="entry name" value="EF_hand_pair_protein_CML-like"/>
</dbReference>
<keyword evidence="3" id="KW-0106">Calcium</keyword>
<evidence type="ECO:0000256" key="4">
    <source>
        <dbReference type="SAM" id="MobiDB-lite"/>
    </source>
</evidence>
<dbReference type="GO" id="GO:0043226">
    <property type="term" value="C:organelle"/>
    <property type="evidence" value="ECO:0007669"/>
    <property type="project" value="UniProtKB-ARBA"/>
</dbReference>
<dbReference type="PROSITE" id="PS00018">
    <property type="entry name" value="EF_HAND_1"/>
    <property type="match status" value="4"/>
</dbReference>
<feature type="domain" description="EF-hand" evidence="5">
    <location>
        <begin position="192"/>
        <end position="227"/>
    </location>
</feature>
<dbReference type="GO" id="GO:0005509">
    <property type="term" value="F:calcium ion binding"/>
    <property type="evidence" value="ECO:0007669"/>
    <property type="project" value="InterPro"/>
</dbReference>
<dbReference type="SMART" id="SM00054">
    <property type="entry name" value="EFh"/>
    <property type="match status" value="4"/>
</dbReference>
<evidence type="ECO:0000313" key="6">
    <source>
        <dbReference type="EMBL" id="KAK8958002.1"/>
    </source>
</evidence>
<dbReference type="AlphaFoldDB" id="A0AAP0C2F8"/>
<dbReference type="Proteomes" id="UP001418222">
    <property type="component" value="Unassembled WGS sequence"/>
</dbReference>
<dbReference type="FunFam" id="1.10.238.10:FF:000178">
    <property type="entry name" value="Calmodulin-2 A"/>
    <property type="match status" value="1"/>
</dbReference>
<dbReference type="InterPro" id="IPR002048">
    <property type="entry name" value="EF_hand_dom"/>
</dbReference>
<dbReference type="PANTHER" id="PTHR10891">
    <property type="entry name" value="EF-HAND CALCIUM-BINDING DOMAIN CONTAINING PROTEIN"/>
    <property type="match status" value="1"/>
</dbReference>
<accession>A0AAP0C2F8</accession>
<dbReference type="PROSITE" id="PS50222">
    <property type="entry name" value="EF_HAND_2"/>
    <property type="match status" value="4"/>
</dbReference>
<dbReference type="InterPro" id="IPR011992">
    <property type="entry name" value="EF-hand-dom_pair"/>
</dbReference>
<keyword evidence="1" id="KW-0479">Metal-binding</keyword>
<evidence type="ECO:0000313" key="7">
    <source>
        <dbReference type="Proteomes" id="UP001418222"/>
    </source>
</evidence>
<evidence type="ECO:0000256" key="3">
    <source>
        <dbReference type="ARBA" id="ARBA00022837"/>
    </source>
</evidence>
<keyword evidence="7" id="KW-1185">Reference proteome</keyword>
<feature type="domain" description="EF-hand" evidence="5">
    <location>
        <begin position="155"/>
        <end position="190"/>
    </location>
</feature>
<dbReference type="Gene3D" id="1.10.238.10">
    <property type="entry name" value="EF-hand"/>
    <property type="match status" value="2"/>
</dbReference>
<comment type="caution">
    <text evidence="6">The sequence shown here is derived from an EMBL/GenBank/DDBJ whole genome shotgun (WGS) entry which is preliminary data.</text>
</comment>
<dbReference type="InterPro" id="IPR018247">
    <property type="entry name" value="EF_Hand_1_Ca_BS"/>
</dbReference>
<feature type="compositionally biased region" description="Polar residues" evidence="4">
    <location>
        <begin position="83"/>
        <end position="103"/>
    </location>
</feature>